<name>A0ABN3HN23_9ACTN</name>
<evidence type="ECO:0000313" key="3">
    <source>
        <dbReference type="EMBL" id="GAA2383789.1"/>
    </source>
</evidence>
<protein>
    <submittedName>
        <fullName evidence="3">Uncharacterized protein</fullName>
    </submittedName>
</protein>
<feature type="transmembrane region" description="Helical" evidence="2">
    <location>
        <begin position="200"/>
        <end position="219"/>
    </location>
</feature>
<dbReference type="EMBL" id="BAAARV010000094">
    <property type="protein sequence ID" value="GAA2383789.1"/>
    <property type="molecule type" value="Genomic_DNA"/>
</dbReference>
<evidence type="ECO:0000256" key="2">
    <source>
        <dbReference type="SAM" id="Phobius"/>
    </source>
</evidence>
<feature type="region of interest" description="Disordered" evidence="1">
    <location>
        <begin position="255"/>
        <end position="278"/>
    </location>
</feature>
<evidence type="ECO:0000313" key="4">
    <source>
        <dbReference type="Proteomes" id="UP001501444"/>
    </source>
</evidence>
<dbReference type="Proteomes" id="UP001501444">
    <property type="component" value="Unassembled WGS sequence"/>
</dbReference>
<feature type="transmembrane region" description="Helical" evidence="2">
    <location>
        <begin position="136"/>
        <end position="155"/>
    </location>
</feature>
<keyword evidence="2" id="KW-0472">Membrane</keyword>
<keyword evidence="2" id="KW-0812">Transmembrane</keyword>
<accession>A0ABN3HN23</accession>
<evidence type="ECO:0000256" key="1">
    <source>
        <dbReference type="SAM" id="MobiDB-lite"/>
    </source>
</evidence>
<feature type="transmembrane region" description="Helical" evidence="2">
    <location>
        <begin position="79"/>
        <end position="96"/>
    </location>
</feature>
<reference evidence="3 4" key="1">
    <citation type="journal article" date="2019" name="Int. J. Syst. Evol. Microbiol.">
        <title>The Global Catalogue of Microorganisms (GCM) 10K type strain sequencing project: providing services to taxonomists for standard genome sequencing and annotation.</title>
        <authorList>
            <consortium name="The Broad Institute Genomics Platform"/>
            <consortium name="The Broad Institute Genome Sequencing Center for Infectious Disease"/>
            <person name="Wu L."/>
            <person name="Ma J."/>
        </authorList>
    </citation>
    <scope>NUCLEOTIDE SEQUENCE [LARGE SCALE GENOMIC DNA]</scope>
    <source>
        <strain evidence="3 4">JCM 3272</strain>
    </source>
</reference>
<gene>
    <name evidence="3" type="ORF">GCM10010170_092840</name>
</gene>
<keyword evidence="4" id="KW-1185">Reference proteome</keyword>
<organism evidence="3 4">
    <name type="scientific">Dactylosporangium salmoneum</name>
    <dbReference type="NCBI Taxonomy" id="53361"/>
    <lineage>
        <taxon>Bacteria</taxon>
        <taxon>Bacillati</taxon>
        <taxon>Actinomycetota</taxon>
        <taxon>Actinomycetes</taxon>
        <taxon>Micromonosporales</taxon>
        <taxon>Micromonosporaceae</taxon>
        <taxon>Dactylosporangium</taxon>
    </lineage>
</organism>
<comment type="caution">
    <text evidence="3">The sequence shown here is derived from an EMBL/GenBank/DDBJ whole genome shotgun (WGS) entry which is preliminary data.</text>
</comment>
<sequence>MGVGRVSGAAVLTAGVRVAAVVFAVSWLVFPGFGLIDLSVTWDPEWLVALEAGWGLMFTVFVAAAFVRVAVRPRRSAPAVAQLLCVAVTLAVSAAASLEWPLVLVALAVAAEALAVAFAPGREPLRAGGFRVDRPLAVLAGLGALPWLAYANAMYAANRVTLQPSDISIGIDHYAVQGAVGLALVALSAMAACWVRGRRFVGIGVGLVAAYLGLVSLAWPGTPGGFGPVWSALSMAWGVAFGALAALRGAGPGTTREAGADAAHTESISSAVAPRPGG</sequence>
<proteinExistence type="predicted"/>
<feature type="transmembrane region" description="Helical" evidence="2">
    <location>
        <begin position="102"/>
        <end position="120"/>
    </location>
</feature>
<feature type="transmembrane region" description="Helical" evidence="2">
    <location>
        <begin position="175"/>
        <end position="195"/>
    </location>
</feature>
<keyword evidence="2" id="KW-1133">Transmembrane helix</keyword>
<feature type="transmembrane region" description="Helical" evidence="2">
    <location>
        <begin position="225"/>
        <end position="247"/>
    </location>
</feature>
<feature type="transmembrane region" description="Helical" evidence="2">
    <location>
        <begin position="46"/>
        <end position="67"/>
    </location>
</feature>
<feature type="transmembrane region" description="Helical" evidence="2">
    <location>
        <begin position="12"/>
        <end position="34"/>
    </location>
</feature>